<dbReference type="Proteomes" id="UP000187059">
    <property type="component" value="Chromosome"/>
</dbReference>
<evidence type="ECO:0000259" key="3">
    <source>
        <dbReference type="PROSITE" id="PS50222"/>
    </source>
</evidence>
<protein>
    <submittedName>
        <fullName evidence="4">Calmodulin</fullName>
    </submittedName>
</protein>
<evidence type="ECO:0000313" key="5">
    <source>
        <dbReference type="Proteomes" id="UP000187059"/>
    </source>
</evidence>
<evidence type="ECO:0000256" key="1">
    <source>
        <dbReference type="SAM" id="MobiDB-lite"/>
    </source>
</evidence>
<accession>A0A1P8UP10</accession>
<sequence precursor="true">MPTLARTASILAITVLTTGAALADSGHHDRDGSGPRMGADEPRMGRDAMPMGGDGHEMMEHMMRMMMQMHGSDAMGPGTGMGFMGGPGMGGMSMMDRDMMQMMMGPDMMNDMPGQMMQSRLEDYDAGGDGALNLDEFAEWHAAMLRETMVDRFQHLDADGDGTITSGEMKALAGRVARMRGGEPDRRPMMQGDDTGDRPMMQGMPDQN</sequence>
<dbReference type="AlphaFoldDB" id="A0A1P8UP10"/>
<feature type="region of interest" description="Disordered" evidence="1">
    <location>
        <begin position="178"/>
        <end position="208"/>
    </location>
</feature>
<dbReference type="InterPro" id="IPR011992">
    <property type="entry name" value="EF-hand-dom_pair"/>
</dbReference>
<feature type="region of interest" description="Disordered" evidence="1">
    <location>
        <begin position="23"/>
        <end position="53"/>
    </location>
</feature>
<feature type="signal peptide" evidence="2">
    <location>
        <begin position="1"/>
        <end position="23"/>
    </location>
</feature>
<dbReference type="GO" id="GO:0005509">
    <property type="term" value="F:calcium ion binding"/>
    <property type="evidence" value="ECO:0007669"/>
    <property type="project" value="InterPro"/>
</dbReference>
<proteinExistence type="predicted"/>
<dbReference type="RefSeq" id="WP_188758773.1">
    <property type="nucleotide sequence ID" value="NZ_CP015093.1"/>
</dbReference>
<dbReference type="SUPFAM" id="SSF47473">
    <property type="entry name" value="EF-hand"/>
    <property type="match status" value="1"/>
</dbReference>
<dbReference type="Gene3D" id="1.10.238.10">
    <property type="entry name" value="EF-hand"/>
    <property type="match status" value="1"/>
</dbReference>
<feature type="domain" description="EF-hand" evidence="3">
    <location>
        <begin position="144"/>
        <end position="179"/>
    </location>
</feature>
<feature type="compositionally biased region" description="Basic and acidic residues" evidence="1">
    <location>
        <begin position="25"/>
        <end position="46"/>
    </location>
</feature>
<dbReference type="InterPro" id="IPR002048">
    <property type="entry name" value="EF_hand_dom"/>
</dbReference>
<dbReference type="STRING" id="1250539.Ga0080574_TMP796"/>
<reference evidence="4 5" key="1">
    <citation type="submission" date="2016-04" db="EMBL/GenBank/DDBJ databases">
        <title>Deep-sea bacteria in the southern Pacific.</title>
        <authorList>
            <person name="Tang K."/>
        </authorList>
    </citation>
    <scope>NUCLEOTIDE SEQUENCE [LARGE SCALE GENOMIC DNA]</scope>
    <source>
        <strain evidence="4 5">JLT2014</strain>
    </source>
</reference>
<dbReference type="SMART" id="SM00054">
    <property type="entry name" value="EFh"/>
    <property type="match status" value="2"/>
</dbReference>
<feature type="chain" id="PRO_5012253180" evidence="2">
    <location>
        <begin position="24"/>
        <end position="208"/>
    </location>
</feature>
<dbReference type="PROSITE" id="PS50222">
    <property type="entry name" value="EF_HAND_2"/>
    <property type="match status" value="1"/>
</dbReference>
<keyword evidence="5" id="KW-1185">Reference proteome</keyword>
<organism evidence="4 5">
    <name type="scientific">Salipiger abyssi</name>
    <dbReference type="NCBI Taxonomy" id="1250539"/>
    <lineage>
        <taxon>Bacteria</taxon>
        <taxon>Pseudomonadati</taxon>
        <taxon>Pseudomonadota</taxon>
        <taxon>Alphaproteobacteria</taxon>
        <taxon>Rhodobacterales</taxon>
        <taxon>Roseobacteraceae</taxon>
        <taxon>Salipiger</taxon>
    </lineage>
</organism>
<dbReference type="KEGG" id="paby:Ga0080574_TMP796"/>
<evidence type="ECO:0000313" key="4">
    <source>
        <dbReference type="EMBL" id="APZ51130.1"/>
    </source>
</evidence>
<gene>
    <name evidence="4" type="ORF">Ga0080574_TMP796</name>
</gene>
<dbReference type="EMBL" id="CP015093">
    <property type="protein sequence ID" value="APZ51130.1"/>
    <property type="molecule type" value="Genomic_DNA"/>
</dbReference>
<dbReference type="PROSITE" id="PS00018">
    <property type="entry name" value="EF_HAND_1"/>
    <property type="match status" value="1"/>
</dbReference>
<name>A0A1P8UP10_9RHOB</name>
<evidence type="ECO:0000256" key="2">
    <source>
        <dbReference type="SAM" id="SignalP"/>
    </source>
</evidence>
<dbReference type="InterPro" id="IPR018247">
    <property type="entry name" value="EF_Hand_1_Ca_BS"/>
</dbReference>
<keyword evidence="2" id="KW-0732">Signal</keyword>